<dbReference type="OrthoDB" id="4289620at2"/>
<dbReference type="AlphaFoldDB" id="A0A0F0LE05"/>
<dbReference type="PANTHER" id="PTHR43649">
    <property type="entry name" value="ARABINOSE-BINDING PROTEIN-RELATED"/>
    <property type="match status" value="1"/>
</dbReference>
<comment type="caution">
    <text evidence="7">The sequence shown here is derived from an EMBL/GenBank/DDBJ whole genome shotgun (WGS) entry which is preliminary data.</text>
</comment>
<evidence type="ECO:0000256" key="1">
    <source>
        <dbReference type="ARBA" id="ARBA00022475"/>
    </source>
</evidence>
<accession>A0A0F0LE05</accession>
<evidence type="ECO:0000256" key="3">
    <source>
        <dbReference type="ARBA" id="ARBA00023136"/>
    </source>
</evidence>
<organism evidence="7 8">
    <name type="scientific">Microbacterium azadirachtae</name>
    <dbReference type="NCBI Taxonomy" id="582680"/>
    <lineage>
        <taxon>Bacteria</taxon>
        <taxon>Bacillati</taxon>
        <taxon>Actinomycetota</taxon>
        <taxon>Actinomycetes</taxon>
        <taxon>Micrococcales</taxon>
        <taxon>Microbacteriaceae</taxon>
        <taxon>Microbacterium</taxon>
    </lineage>
</organism>
<dbReference type="SUPFAM" id="SSF53850">
    <property type="entry name" value="Periplasmic binding protein-like II"/>
    <property type="match status" value="1"/>
</dbReference>
<evidence type="ECO:0000256" key="2">
    <source>
        <dbReference type="ARBA" id="ARBA00022729"/>
    </source>
</evidence>
<feature type="chain" id="PRO_5039602763" evidence="6">
    <location>
        <begin position="27"/>
        <end position="435"/>
    </location>
</feature>
<dbReference type="Proteomes" id="UP000033448">
    <property type="component" value="Unassembled WGS sequence"/>
</dbReference>
<evidence type="ECO:0000313" key="7">
    <source>
        <dbReference type="EMBL" id="KJL30520.1"/>
    </source>
</evidence>
<name>A0A0F0LE05_9MICO</name>
<keyword evidence="1" id="KW-1003">Cell membrane</keyword>
<dbReference type="InterPro" id="IPR050490">
    <property type="entry name" value="Bact_solute-bd_prot1"/>
</dbReference>
<dbReference type="RefSeq" id="WP_045248981.1">
    <property type="nucleotide sequence ID" value="NZ_CP099706.1"/>
</dbReference>
<dbReference type="InterPro" id="IPR006059">
    <property type="entry name" value="SBP"/>
</dbReference>
<evidence type="ECO:0000313" key="8">
    <source>
        <dbReference type="Proteomes" id="UP000033448"/>
    </source>
</evidence>
<keyword evidence="2 6" id="KW-0732">Signal</keyword>
<gene>
    <name evidence="7" type="primary">cycB_1</name>
    <name evidence="7" type="ORF">RL72_00231</name>
</gene>
<sequence length="435" mass="45633">MKIRATLAVGIAAAAALALTACTGGAGGAAGGGGGAIDTSGELSGTIKFQTWSLKNEKFSPYFTDLITAFEKEHPKVTVEWVDQPGDGYQDKILSQANSNTLPDVLNLPPDIGYPLVAAGKLVDLAEADPKLEAQYNKGGWEAYSSYTGIKGTYGLPWYIGSDESWWNLDQLKPYGVTKENLPTTTDAWLDLAKKVATDSQGKVMLVSSMPGLDTFISAGIPVIDDKGAFVFNTPEAVAIVQKYADAYKAGAMPAEALSGTYSGNAEMYLQGKVAYSTGGSGFAGDLRTKAPDLVDVTAASARPGVPPLFVQGLNVASTSKNKAAALAFAEFATNEKNQVAFTKLAIGFAPGTANGGDEVVKAVESDANVPAAQAEAMKIMFDALPKAKATPYQWTGAMTDYLNQQMALAVRGDIPAKDALDKIVKNANDNRIDK</sequence>
<keyword evidence="4" id="KW-0564">Palmitate</keyword>
<protein>
    <submittedName>
        <fullName evidence="7">Cyclodextrin-binding protein</fullName>
    </submittedName>
</protein>
<dbReference type="EMBL" id="JYIT01000043">
    <property type="protein sequence ID" value="KJL30520.1"/>
    <property type="molecule type" value="Genomic_DNA"/>
</dbReference>
<dbReference type="Pfam" id="PF01547">
    <property type="entry name" value="SBP_bac_1"/>
    <property type="match status" value="1"/>
</dbReference>
<dbReference type="Gene3D" id="3.40.190.10">
    <property type="entry name" value="Periplasmic binding protein-like II"/>
    <property type="match status" value="1"/>
</dbReference>
<feature type="signal peptide" evidence="6">
    <location>
        <begin position="1"/>
        <end position="26"/>
    </location>
</feature>
<proteinExistence type="predicted"/>
<reference evidence="7 8" key="1">
    <citation type="submission" date="2015-02" db="EMBL/GenBank/DDBJ databases">
        <title>Draft genome sequences of ten Microbacterium spp. with emphasis on heavy metal contaminated environments.</title>
        <authorList>
            <person name="Corretto E."/>
        </authorList>
    </citation>
    <scope>NUCLEOTIDE SEQUENCE [LARGE SCALE GENOMIC DNA]</scope>
    <source>
        <strain evidence="7 8">DSM 23848</strain>
    </source>
</reference>
<evidence type="ECO:0000256" key="5">
    <source>
        <dbReference type="ARBA" id="ARBA00023288"/>
    </source>
</evidence>
<dbReference type="PATRIC" id="fig|582680.7.peg.243"/>
<keyword evidence="5" id="KW-0449">Lipoprotein</keyword>
<keyword evidence="8" id="KW-1185">Reference proteome</keyword>
<keyword evidence="3" id="KW-0472">Membrane</keyword>
<dbReference type="PANTHER" id="PTHR43649:SF33">
    <property type="entry name" value="POLYGALACTURONAN_RHAMNOGALACTURONAN-BINDING PROTEIN YTCQ"/>
    <property type="match status" value="1"/>
</dbReference>
<evidence type="ECO:0000256" key="4">
    <source>
        <dbReference type="ARBA" id="ARBA00023139"/>
    </source>
</evidence>
<evidence type="ECO:0000256" key="6">
    <source>
        <dbReference type="SAM" id="SignalP"/>
    </source>
</evidence>
<dbReference type="PROSITE" id="PS51257">
    <property type="entry name" value="PROKAR_LIPOPROTEIN"/>
    <property type="match status" value="1"/>
</dbReference>